<comment type="caution">
    <text evidence="2">The sequence shown here is derived from an EMBL/GenBank/DDBJ whole genome shotgun (WGS) entry which is preliminary data.</text>
</comment>
<evidence type="ECO:0000256" key="1">
    <source>
        <dbReference type="SAM" id="SignalP"/>
    </source>
</evidence>
<name>A0A552X4E1_9GAMM</name>
<dbReference type="RefSeq" id="WP_143234311.1">
    <property type="nucleotide sequence ID" value="NZ_VJWL01000001.1"/>
</dbReference>
<dbReference type="InterPro" id="IPR017850">
    <property type="entry name" value="Alkaline_phosphatase_core_sf"/>
</dbReference>
<dbReference type="OrthoDB" id="9771966at2"/>
<keyword evidence="3" id="KW-1185">Reference proteome</keyword>
<dbReference type="EMBL" id="VJWL01000001">
    <property type="protein sequence ID" value="TRW49892.1"/>
    <property type="molecule type" value="Genomic_DNA"/>
</dbReference>
<evidence type="ECO:0000313" key="3">
    <source>
        <dbReference type="Proteomes" id="UP000320359"/>
    </source>
</evidence>
<gene>
    <name evidence="2" type="ORF">FM042_03300</name>
</gene>
<dbReference type="SUPFAM" id="SSF53649">
    <property type="entry name" value="Alkaline phosphatase-like"/>
    <property type="match status" value="1"/>
</dbReference>
<dbReference type="AlphaFoldDB" id="A0A552X4E1"/>
<feature type="signal peptide" evidence="1">
    <location>
        <begin position="1"/>
        <end position="24"/>
    </location>
</feature>
<dbReference type="Pfam" id="PF01663">
    <property type="entry name" value="Phosphodiest"/>
    <property type="match status" value="2"/>
</dbReference>
<dbReference type="Gene3D" id="3.40.720.10">
    <property type="entry name" value="Alkaline Phosphatase, subunit A"/>
    <property type="match status" value="2"/>
</dbReference>
<feature type="chain" id="PRO_5022087073" description="Phosphodiesterase" evidence="1">
    <location>
        <begin position="25"/>
        <end position="666"/>
    </location>
</feature>
<dbReference type="PANTHER" id="PTHR10151">
    <property type="entry name" value="ECTONUCLEOTIDE PYROPHOSPHATASE/PHOSPHODIESTERASE"/>
    <property type="match status" value="1"/>
</dbReference>
<organism evidence="2 3">
    <name type="scientific">Aliidiomarina halalkaliphila</name>
    <dbReference type="NCBI Taxonomy" id="2593535"/>
    <lineage>
        <taxon>Bacteria</taxon>
        <taxon>Pseudomonadati</taxon>
        <taxon>Pseudomonadota</taxon>
        <taxon>Gammaproteobacteria</taxon>
        <taxon>Alteromonadales</taxon>
        <taxon>Idiomarinaceae</taxon>
        <taxon>Aliidiomarina</taxon>
    </lineage>
</organism>
<dbReference type="InterPro" id="IPR002591">
    <property type="entry name" value="Phosphodiest/P_Trfase"/>
</dbReference>
<dbReference type="Proteomes" id="UP000320359">
    <property type="component" value="Unassembled WGS sequence"/>
</dbReference>
<sequence length="666" mass="73190">MQHTHSLRFSLAMVFAASTLIACSDPQPVVDSQPTAAQPRAILVSIDSINEPILRSTLTEAQVPAFYEVFNYGACSDGAQPAFPSLTAAGHSALWTGAYGDITNISGNNVHPLPRDQHTVMASASGYSPDNSAAEPIWISAGYQGLKAGGHHVTQAPGIPGFPSAVGERTEENEQARQRIIEGYAKENVIVMNGYNDQIQGDAMLTADSVKWDEQIPWANSDALDTYLTPRYFSFTNQAGTFYGALFGNDSYDHMAINTVPDAQGAVIAYAAEVEQAPFAGRELARHFSEPLRVHHERGSLFMRVRLFDIAADGSDFMLFHPPMHVIEVNHPEAQAAYDDYVQGWFGNSATRMYTRGDFGQPFFNGGDGLAEARYLETAELETKLFNRGSSWFWQEQQVDLLVDYFPLGDSIDHSIKAYTYEAYPGYNPEHSEKAHQLRGRTWELVNIRLQHLMDLAAEDNAALFLVGDHGMRTSWMEFRPNIMLQQAGLQYVDANGMIDLSRSKAVSNTGNWITVNTTEWRGGIVPPEDKEAVIAEIVAAMETVVDDEGNRILERIYVATEHPELGIGGPAGGDVYWAEAHGYRSGRSHTADAPVGPIRLWATHSHASTEPLMQTVTCAWGGGFEPNRIPRSRQIDVSPTVAEYLGISAPPHAVGRSLLNDLRSN</sequence>
<evidence type="ECO:0008006" key="4">
    <source>
        <dbReference type="Google" id="ProtNLM"/>
    </source>
</evidence>
<proteinExistence type="predicted"/>
<protein>
    <recommendedName>
        <fullName evidence="4">Phosphodiesterase</fullName>
    </recommendedName>
</protein>
<dbReference type="GO" id="GO:0016787">
    <property type="term" value="F:hydrolase activity"/>
    <property type="evidence" value="ECO:0007669"/>
    <property type="project" value="UniProtKB-ARBA"/>
</dbReference>
<dbReference type="PANTHER" id="PTHR10151:SF120">
    <property type="entry name" value="BIS(5'-ADENOSYL)-TRIPHOSPHATASE"/>
    <property type="match status" value="1"/>
</dbReference>
<evidence type="ECO:0000313" key="2">
    <source>
        <dbReference type="EMBL" id="TRW49892.1"/>
    </source>
</evidence>
<accession>A0A552X4E1</accession>
<reference evidence="2 3" key="1">
    <citation type="submission" date="2019-07" db="EMBL/GenBank/DDBJ databases">
        <authorList>
            <person name="Yang M."/>
            <person name="Zhao D."/>
            <person name="Xiang H."/>
        </authorList>
    </citation>
    <scope>NUCLEOTIDE SEQUENCE [LARGE SCALE GENOMIC DNA]</scope>
    <source>
        <strain evidence="2 3">IM1326</strain>
    </source>
</reference>
<keyword evidence="1" id="KW-0732">Signal</keyword>